<accession>A0A423GIB6</accession>
<dbReference type="InterPro" id="IPR039552">
    <property type="entry name" value="IS66_C"/>
</dbReference>
<evidence type="ECO:0000313" key="2">
    <source>
        <dbReference type="EMBL" id="ROM89132.1"/>
    </source>
</evidence>
<evidence type="ECO:0000259" key="1">
    <source>
        <dbReference type="Pfam" id="PF13817"/>
    </source>
</evidence>
<evidence type="ECO:0000313" key="3">
    <source>
        <dbReference type="Proteomes" id="UP000284684"/>
    </source>
</evidence>
<comment type="caution">
    <text evidence="2">The sequence shown here is derived from an EMBL/GenBank/DDBJ whole genome shotgun (WGS) entry which is preliminary data.</text>
</comment>
<organism evidence="2 3">
    <name type="scientific">Pseudomonas brassicacearum</name>
    <dbReference type="NCBI Taxonomy" id="930166"/>
    <lineage>
        <taxon>Bacteria</taxon>
        <taxon>Pseudomonadati</taxon>
        <taxon>Pseudomonadota</taxon>
        <taxon>Gammaproteobacteria</taxon>
        <taxon>Pseudomonadales</taxon>
        <taxon>Pseudomonadaceae</taxon>
        <taxon>Pseudomonas</taxon>
    </lineage>
</organism>
<gene>
    <name evidence="2" type="ORF">BK658_28595</name>
</gene>
<protein>
    <recommendedName>
        <fullName evidence="1">Transposase IS66 C-terminal domain-containing protein</fullName>
    </recommendedName>
</protein>
<dbReference type="EMBL" id="MOBI01000050">
    <property type="protein sequence ID" value="ROM89132.1"/>
    <property type="molecule type" value="Genomic_DNA"/>
</dbReference>
<feature type="domain" description="Transposase IS66 C-terminal" evidence="1">
    <location>
        <begin position="39"/>
        <end position="67"/>
    </location>
</feature>
<dbReference type="Proteomes" id="UP000284684">
    <property type="component" value="Unassembled WGS sequence"/>
</dbReference>
<proteinExistence type="predicted"/>
<name>A0A423GIB6_9PSED</name>
<dbReference type="Pfam" id="PF13817">
    <property type="entry name" value="DDE_Tnp_IS66_C"/>
    <property type="match status" value="1"/>
</dbReference>
<dbReference type="AlphaFoldDB" id="A0A423GIB6"/>
<reference evidence="2 3" key="1">
    <citation type="submission" date="2016-10" db="EMBL/GenBank/DDBJ databases">
        <title>Comparative genome analysis of multiple Pseudomonas spp. focuses on biocontrol and plant growth promoting traits.</title>
        <authorList>
            <person name="Tao X.-Y."/>
            <person name="Taylor C.G."/>
        </authorList>
    </citation>
    <scope>NUCLEOTIDE SEQUENCE [LARGE SCALE GENOMIC DNA]</scope>
    <source>
        <strain evidence="2 3">37D10</strain>
    </source>
</reference>
<sequence length="87" mass="10078">MNHRIQNDEKRQECTLISRKNWLFNDKPKDAAASAQIYSLVKTAKANGQEPYSWLSHMLERLRRTHSAVKGMKCYSPGTGGHHVYQY</sequence>